<keyword evidence="5" id="KW-1185">Reference proteome</keyword>
<dbReference type="STRING" id="61424.A0A2T9Y6P9"/>
<dbReference type="EMBL" id="MBFT01000668">
    <property type="protein sequence ID" value="PVU88012.1"/>
    <property type="molecule type" value="Genomic_DNA"/>
</dbReference>
<keyword evidence="3" id="KW-0687">Ribonucleoprotein</keyword>
<dbReference type="PRINTS" id="PR00061">
    <property type="entry name" value="RIBOSOMALL19"/>
</dbReference>
<dbReference type="SUPFAM" id="SSF50104">
    <property type="entry name" value="Translation proteins SH3-like domain"/>
    <property type="match status" value="1"/>
</dbReference>
<dbReference type="InterPro" id="IPR008991">
    <property type="entry name" value="Translation_prot_SH3-like_sf"/>
</dbReference>
<dbReference type="InterPro" id="IPR038657">
    <property type="entry name" value="Ribosomal_bL19_sf"/>
</dbReference>
<dbReference type="GO" id="GO:0006412">
    <property type="term" value="P:translation"/>
    <property type="evidence" value="ECO:0007669"/>
    <property type="project" value="InterPro"/>
</dbReference>
<protein>
    <recommendedName>
        <fullName evidence="6">Ribosomal protein L19</fullName>
    </recommendedName>
</protein>
<sequence length="197" mass="22322">MIGIRNILKQRVLTAGRYQFHSWGVAKSIPASVIVPEKEIPEPILLKNEKKINVLNVIKREALERANHDGRALLFRSRAPMAERMCPGDAVIVESSNNLTNPEFTTRFIGICIAINRRGIDTSFTLRNVILKVGVEMKFKAFSPLVRKIEVLRKGKGFRRAKLYYLRDRSGSILKTKAAKQLTEAYNASQSVSENRK</sequence>
<evidence type="ECO:0000256" key="3">
    <source>
        <dbReference type="ARBA" id="ARBA00023274"/>
    </source>
</evidence>
<dbReference type="InterPro" id="IPR001857">
    <property type="entry name" value="Ribosomal_bL19"/>
</dbReference>
<dbReference type="GO" id="GO:0003735">
    <property type="term" value="F:structural constituent of ribosome"/>
    <property type="evidence" value="ECO:0007669"/>
    <property type="project" value="InterPro"/>
</dbReference>
<name>A0A2T9Y6P9_9FUNG</name>
<dbReference type="AlphaFoldDB" id="A0A2T9Y6P9"/>
<gene>
    <name evidence="4" type="ORF">BB559_005765</name>
</gene>
<dbReference type="PANTHER" id="PTHR15680">
    <property type="entry name" value="RIBOSOMAL PROTEIN L19"/>
    <property type="match status" value="1"/>
</dbReference>
<dbReference type="GO" id="GO:0005762">
    <property type="term" value="C:mitochondrial large ribosomal subunit"/>
    <property type="evidence" value="ECO:0007669"/>
    <property type="project" value="TreeGrafter"/>
</dbReference>
<keyword evidence="2" id="KW-0689">Ribosomal protein</keyword>
<reference evidence="4 5" key="1">
    <citation type="journal article" date="2018" name="MBio">
        <title>Comparative Genomics Reveals the Core Gene Toolbox for the Fungus-Insect Symbiosis.</title>
        <authorList>
            <person name="Wang Y."/>
            <person name="Stata M."/>
            <person name="Wang W."/>
            <person name="Stajich J.E."/>
            <person name="White M.M."/>
            <person name="Moncalvo J.M."/>
        </authorList>
    </citation>
    <scope>NUCLEOTIDE SEQUENCE [LARGE SCALE GENOMIC DNA]</scope>
    <source>
        <strain evidence="4 5">AUS-77-4</strain>
    </source>
</reference>
<evidence type="ECO:0000256" key="1">
    <source>
        <dbReference type="ARBA" id="ARBA00005781"/>
    </source>
</evidence>
<dbReference type="OrthoDB" id="432645at2759"/>
<evidence type="ECO:0008006" key="6">
    <source>
        <dbReference type="Google" id="ProtNLM"/>
    </source>
</evidence>
<accession>A0A2T9Y6P9</accession>
<dbReference type="Proteomes" id="UP000245699">
    <property type="component" value="Unassembled WGS sequence"/>
</dbReference>
<comment type="caution">
    <text evidence="4">The sequence shown here is derived from an EMBL/GenBank/DDBJ whole genome shotgun (WGS) entry which is preliminary data.</text>
</comment>
<dbReference type="Gene3D" id="2.30.30.790">
    <property type="match status" value="1"/>
</dbReference>
<evidence type="ECO:0000256" key="2">
    <source>
        <dbReference type="ARBA" id="ARBA00022980"/>
    </source>
</evidence>
<evidence type="ECO:0000313" key="5">
    <source>
        <dbReference type="Proteomes" id="UP000245699"/>
    </source>
</evidence>
<evidence type="ECO:0000313" key="4">
    <source>
        <dbReference type="EMBL" id="PVU88012.1"/>
    </source>
</evidence>
<dbReference type="PANTHER" id="PTHR15680:SF9">
    <property type="entry name" value="LARGE RIBOSOMAL SUBUNIT PROTEIN BL19M"/>
    <property type="match status" value="1"/>
</dbReference>
<organism evidence="4 5">
    <name type="scientific">Furculomyces boomerangus</name>
    <dbReference type="NCBI Taxonomy" id="61424"/>
    <lineage>
        <taxon>Eukaryota</taxon>
        <taxon>Fungi</taxon>
        <taxon>Fungi incertae sedis</taxon>
        <taxon>Zoopagomycota</taxon>
        <taxon>Kickxellomycotina</taxon>
        <taxon>Harpellomycetes</taxon>
        <taxon>Harpellales</taxon>
        <taxon>Harpellaceae</taxon>
        <taxon>Furculomyces</taxon>
    </lineage>
</organism>
<proteinExistence type="inferred from homology"/>
<dbReference type="Pfam" id="PF01245">
    <property type="entry name" value="Ribosomal_L19"/>
    <property type="match status" value="1"/>
</dbReference>
<comment type="similarity">
    <text evidence="1">Belongs to the bacterial ribosomal protein bL19 family.</text>
</comment>